<evidence type="ECO:0000313" key="2">
    <source>
        <dbReference type="EMBL" id="GFS57161.1"/>
    </source>
</evidence>
<gene>
    <name evidence="2" type="ORF">TNIN_183421</name>
</gene>
<sequence length="84" mass="9516">MTHLGDLPRGQVIGMREEGGNVTKLVSEFRIAHSIVSRVWRGYFKLHEQLSKDSDEVIYGNHSRGSPIDIGKRSDKSQETCNIF</sequence>
<protein>
    <submittedName>
        <fullName evidence="2">Uncharacterized protein</fullName>
    </submittedName>
</protein>
<feature type="region of interest" description="Disordered" evidence="1">
    <location>
        <begin position="62"/>
        <end position="84"/>
    </location>
</feature>
<reference evidence="2" key="1">
    <citation type="submission" date="2020-08" db="EMBL/GenBank/DDBJ databases">
        <title>Multicomponent nature underlies the extraordinary mechanical properties of spider dragline silk.</title>
        <authorList>
            <person name="Kono N."/>
            <person name="Nakamura H."/>
            <person name="Mori M."/>
            <person name="Yoshida Y."/>
            <person name="Ohtoshi R."/>
            <person name="Malay A.D."/>
            <person name="Moran D.A.P."/>
            <person name="Tomita M."/>
            <person name="Numata K."/>
            <person name="Arakawa K."/>
        </authorList>
    </citation>
    <scope>NUCLEOTIDE SEQUENCE</scope>
</reference>
<accession>A0A8X6JC40</accession>
<dbReference type="OrthoDB" id="7547935at2759"/>
<proteinExistence type="predicted"/>
<keyword evidence="3" id="KW-1185">Reference proteome</keyword>
<evidence type="ECO:0000256" key="1">
    <source>
        <dbReference type="SAM" id="MobiDB-lite"/>
    </source>
</evidence>
<name>A0A8X6JC40_9ARAC</name>
<dbReference type="EMBL" id="BMAV01027197">
    <property type="protein sequence ID" value="GFS57161.1"/>
    <property type="molecule type" value="Genomic_DNA"/>
</dbReference>
<organism evidence="2 3">
    <name type="scientific">Trichonephila inaurata madagascariensis</name>
    <dbReference type="NCBI Taxonomy" id="2747483"/>
    <lineage>
        <taxon>Eukaryota</taxon>
        <taxon>Metazoa</taxon>
        <taxon>Ecdysozoa</taxon>
        <taxon>Arthropoda</taxon>
        <taxon>Chelicerata</taxon>
        <taxon>Arachnida</taxon>
        <taxon>Araneae</taxon>
        <taxon>Araneomorphae</taxon>
        <taxon>Entelegynae</taxon>
        <taxon>Araneoidea</taxon>
        <taxon>Nephilidae</taxon>
        <taxon>Trichonephila</taxon>
        <taxon>Trichonephila inaurata</taxon>
    </lineage>
</organism>
<evidence type="ECO:0000313" key="3">
    <source>
        <dbReference type="Proteomes" id="UP000886998"/>
    </source>
</evidence>
<dbReference type="Proteomes" id="UP000886998">
    <property type="component" value="Unassembled WGS sequence"/>
</dbReference>
<dbReference type="AlphaFoldDB" id="A0A8X6JC40"/>
<comment type="caution">
    <text evidence="2">The sequence shown here is derived from an EMBL/GenBank/DDBJ whole genome shotgun (WGS) entry which is preliminary data.</text>
</comment>